<dbReference type="RefSeq" id="WP_043743638.1">
    <property type="nucleotide sequence ID" value="NZ_AQQX01000001.1"/>
</dbReference>
<evidence type="ECO:0000256" key="6">
    <source>
        <dbReference type="ARBA" id="ARBA00022723"/>
    </source>
</evidence>
<keyword evidence="6" id="KW-0479">Metal-binding</keyword>
<dbReference type="NCBIfam" id="NF005710">
    <property type="entry name" value="PRK07522.1"/>
    <property type="match status" value="1"/>
</dbReference>
<accession>A0A0A0EHZ3</accession>
<protein>
    <submittedName>
        <fullName evidence="11">Acetylornithine deacetylase</fullName>
    </submittedName>
</protein>
<evidence type="ECO:0000256" key="9">
    <source>
        <dbReference type="ARBA" id="ARBA00023285"/>
    </source>
</evidence>
<proteinExistence type="inferred from homology"/>
<keyword evidence="7" id="KW-0378">Hydrolase</keyword>
<name>A0A0A0EHZ3_9RHOB</name>
<keyword evidence="9" id="KW-0170">Cobalt</keyword>
<gene>
    <name evidence="11" type="ORF">ATO9_00485</name>
</gene>
<evidence type="ECO:0000256" key="1">
    <source>
        <dbReference type="ARBA" id="ARBA00001947"/>
    </source>
</evidence>
<comment type="similarity">
    <text evidence="2">Belongs to the peptidase M20A family. ArgE subfamily.</text>
</comment>
<dbReference type="NCBIfam" id="TIGR01892">
    <property type="entry name" value="AcOrn-deacetyl"/>
    <property type="match status" value="1"/>
</dbReference>
<keyword evidence="12" id="KW-1185">Reference proteome</keyword>
<comment type="caution">
    <text evidence="11">The sequence shown here is derived from an EMBL/GenBank/DDBJ whole genome shotgun (WGS) entry which is preliminary data.</text>
</comment>
<organism evidence="11 12">
    <name type="scientific">Pseudooceanicola atlanticus</name>
    <dbReference type="NCBI Taxonomy" id="1461694"/>
    <lineage>
        <taxon>Bacteria</taxon>
        <taxon>Pseudomonadati</taxon>
        <taxon>Pseudomonadota</taxon>
        <taxon>Alphaproteobacteria</taxon>
        <taxon>Rhodobacterales</taxon>
        <taxon>Paracoccaceae</taxon>
        <taxon>Pseudooceanicola</taxon>
    </lineage>
</organism>
<dbReference type="GO" id="GO:0046872">
    <property type="term" value="F:metal ion binding"/>
    <property type="evidence" value="ECO:0007669"/>
    <property type="project" value="UniProtKB-KW"/>
</dbReference>
<dbReference type="InterPro" id="IPR036264">
    <property type="entry name" value="Bact_exopeptidase_dim_dom"/>
</dbReference>
<evidence type="ECO:0000259" key="10">
    <source>
        <dbReference type="Pfam" id="PF07687"/>
    </source>
</evidence>
<keyword evidence="5" id="KW-0028">Amino-acid biosynthesis</keyword>
<sequence length="386" mass="42142">MSDLDTTKDLLGELIAYPTVSADSNLELIALLANRLHDLGAEVEILADETGSKANLLARIGPDEPGGIMLSGHTDVVPVEDQDWTSDPYRMVERDGHLFGRGTCDMKGFIAAAVAMAPHLAGKQLRRPVHFAFTHDEEVGCLGARNLSDILRDRDTKPGLAVIGEPTMMRIIEGHKGCCEYTARFTGLEGHGSRPELGVNAVEYAVRYTARLLELREHLRHRAPPGSEFEPPWTTINIGRLTGGHVHNVIPGLAEVDWEMRPVQEADHRFVREEIEAFVTRELLPEMRRVHPDADVITQVIGEVAGLEPMEHNAARDLVAELTGANGTDLVSFGTEAGLFQQIGMSAVICGPGSIAQAHKPDEFIALDQLEQCLKMLHGLTDQVAA</sequence>
<evidence type="ECO:0000256" key="2">
    <source>
        <dbReference type="ARBA" id="ARBA00005691"/>
    </source>
</evidence>
<dbReference type="PROSITE" id="PS00759">
    <property type="entry name" value="ARGE_DAPE_CPG2_2"/>
    <property type="match status" value="1"/>
</dbReference>
<dbReference type="EMBL" id="AQQX01000001">
    <property type="protein sequence ID" value="KGM50019.1"/>
    <property type="molecule type" value="Genomic_DNA"/>
</dbReference>
<evidence type="ECO:0000256" key="8">
    <source>
        <dbReference type="ARBA" id="ARBA00022833"/>
    </source>
</evidence>
<dbReference type="GO" id="GO:0008777">
    <property type="term" value="F:acetylornithine deacetylase activity"/>
    <property type="evidence" value="ECO:0007669"/>
    <property type="project" value="TreeGrafter"/>
</dbReference>
<dbReference type="InterPro" id="IPR011650">
    <property type="entry name" value="Peptidase_M20_dimer"/>
</dbReference>
<keyword evidence="3" id="KW-0963">Cytoplasm</keyword>
<dbReference type="Pfam" id="PF07687">
    <property type="entry name" value="M20_dimer"/>
    <property type="match status" value="1"/>
</dbReference>
<dbReference type="PANTHER" id="PTHR43808:SF31">
    <property type="entry name" value="N-ACETYL-L-CITRULLINE DEACETYLASE"/>
    <property type="match status" value="1"/>
</dbReference>
<dbReference type="InterPro" id="IPR001261">
    <property type="entry name" value="ArgE/DapE_CS"/>
</dbReference>
<dbReference type="Pfam" id="PF01546">
    <property type="entry name" value="Peptidase_M20"/>
    <property type="match status" value="1"/>
</dbReference>
<evidence type="ECO:0000256" key="3">
    <source>
        <dbReference type="ARBA" id="ARBA00022490"/>
    </source>
</evidence>
<reference evidence="11 12" key="1">
    <citation type="journal article" date="2015" name="Antonie Van Leeuwenhoek">
        <title>Pseudooceanicola atlanticus gen. nov. sp. nov., isolated from surface seawater of the Atlantic Ocean and reclassification of Oceanicola batsensis, Oceanicola marinus, Oceanicola nitratireducens, Oceanicola nanhaiensis, Oceanicola antarcticus and Oceanicola flagellatus, as Pseudooceanicola batsensis comb. nov., Pseudooceanicola marinus comb. nov., Pseudooceanicola nitratireducens comb. nov., Pseudooceanicola nanhaiensis comb. nov., Pseudooceanicola antarcticus comb. nov., and Pseudooceanicola flagellatus comb. nov.</title>
        <authorList>
            <person name="Lai Q."/>
            <person name="Li G."/>
            <person name="Liu X."/>
            <person name="Du Y."/>
            <person name="Sun F."/>
            <person name="Shao Z."/>
        </authorList>
    </citation>
    <scope>NUCLEOTIDE SEQUENCE [LARGE SCALE GENOMIC DNA]</scope>
    <source>
        <strain evidence="11 12">22II-s11g</strain>
    </source>
</reference>
<keyword evidence="8" id="KW-0862">Zinc</keyword>
<dbReference type="Gene3D" id="3.30.70.360">
    <property type="match status" value="1"/>
</dbReference>
<comment type="cofactor">
    <cofactor evidence="1">
        <name>Zn(2+)</name>
        <dbReference type="ChEBI" id="CHEBI:29105"/>
    </cofactor>
</comment>
<dbReference type="SUPFAM" id="SSF55031">
    <property type="entry name" value="Bacterial exopeptidase dimerisation domain"/>
    <property type="match status" value="1"/>
</dbReference>
<evidence type="ECO:0000256" key="4">
    <source>
        <dbReference type="ARBA" id="ARBA00022571"/>
    </source>
</evidence>
<dbReference type="InterPro" id="IPR010169">
    <property type="entry name" value="AcOrn-deacetyl"/>
</dbReference>
<feature type="domain" description="Peptidase M20 dimerisation" evidence="10">
    <location>
        <begin position="174"/>
        <end position="284"/>
    </location>
</feature>
<keyword evidence="4" id="KW-0055">Arginine biosynthesis</keyword>
<dbReference type="SUPFAM" id="SSF53187">
    <property type="entry name" value="Zn-dependent exopeptidases"/>
    <property type="match status" value="1"/>
</dbReference>
<dbReference type="Gene3D" id="3.40.630.10">
    <property type="entry name" value="Zn peptidases"/>
    <property type="match status" value="1"/>
</dbReference>
<dbReference type="Proteomes" id="UP000030004">
    <property type="component" value="Unassembled WGS sequence"/>
</dbReference>
<dbReference type="InterPro" id="IPR002933">
    <property type="entry name" value="Peptidase_M20"/>
</dbReference>
<dbReference type="STRING" id="1461694.ATO9_00485"/>
<dbReference type="PROSITE" id="PS00758">
    <property type="entry name" value="ARGE_DAPE_CPG2_1"/>
    <property type="match status" value="1"/>
</dbReference>
<dbReference type="InterPro" id="IPR050072">
    <property type="entry name" value="Peptidase_M20A"/>
</dbReference>
<dbReference type="CDD" id="cd03894">
    <property type="entry name" value="M20_ArgE"/>
    <property type="match status" value="1"/>
</dbReference>
<evidence type="ECO:0000256" key="7">
    <source>
        <dbReference type="ARBA" id="ARBA00022801"/>
    </source>
</evidence>
<dbReference type="AlphaFoldDB" id="A0A0A0EHZ3"/>
<evidence type="ECO:0000256" key="5">
    <source>
        <dbReference type="ARBA" id="ARBA00022605"/>
    </source>
</evidence>
<dbReference type="eggNOG" id="COG0624">
    <property type="taxonomic scope" value="Bacteria"/>
</dbReference>
<evidence type="ECO:0000313" key="12">
    <source>
        <dbReference type="Proteomes" id="UP000030004"/>
    </source>
</evidence>
<evidence type="ECO:0000313" key="11">
    <source>
        <dbReference type="EMBL" id="KGM50019.1"/>
    </source>
</evidence>
<dbReference type="GO" id="GO:0006526">
    <property type="term" value="P:L-arginine biosynthetic process"/>
    <property type="evidence" value="ECO:0007669"/>
    <property type="project" value="UniProtKB-KW"/>
</dbReference>
<dbReference type="OrthoDB" id="9809784at2"/>
<dbReference type="PANTHER" id="PTHR43808">
    <property type="entry name" value="ACETYLORNITHINE DEACETYLASE"/>
    <property type="match status" value="1"/>
</dbReference>